<proteinExistence type="predicted"/>
<evidence type="ECO:0000313" key="1">
    <source>
        <dbReference type="EMBL" id="MFL0165258.1"/>
    </source>
</evidence>
<dbReference type="Proteomes" id="UP001623600">
    <property type="component" value="Unassembled WGS sequence"/>
</dbReference>
<dbReference type="EMBL" id="JBJIAB010000009">
    <property type="protein sequence ID" value="MFL0165258.1"/>
    <property type="molecule type" value="Genomic_DNA"/>
</dbReference>
<gene>
    <name evidence="1" type="ORF">ACJDTP_09290</name>
</gene>
<dbReference type="RefSeq" id="WP_406760994.1">
    <property type="nucleotide sequence ID" value="NZ_JBJIAB010000009.1"/>
</dbReference>
<accession>A0ABW8S5B4</accession>
<protein>
    <submittedName>
        <fullName evidence="1">Uncharacterized protein</fullName>
    </submittedName>
</protein>
<organism evidence="1 2">
    <name type="scientific">Candidatus Clostridium helianthi</name>
    <dbReference type="NCBI Taxonomy" id="3381660"/>
    <lineage>
        <taxon>Bacteria</taxon>
        <taxon>Bacillati</taxon>
        <taxon>Bacillota</taxon>
        <taxon>Clostridia</taxon>
        <taxon>Eubacteriales</taxon>
        <taxon>Clostridiaceae</taxon>
        <taxon>Clostridium</taxon>
    </lineage>
</organism>
<evidence type="ECO:0000313" key="2">
    <source>
        <dbReference type="Proteomes" id="UP001623600"/>
    </source>
</evidence>
<sequence>MKNKMINTKAKIHCHSCGKDFNIYWVGLNKIDSCPHCNADIDETMWESILKSIAQVQQTNQDFYKYNLERKEPMFTISIEGLCTELAEEQE</sequence>
<keyword evidence="2" id="KW-1185">Reference proteome</keyword>
<reference evidence="1 2" key="1">
    <citation type="submission" date="2024-11" db="EMBL/GenBank/DDBJ databases">
        <authorList>
            <person name="Heng Y.C."/>
            <person name="Lim A.C.H."/>
            <person name="Lee J.K.Y."/>
            <person name="Kittelmann S."/>
        </authorList>
    </citation>
    <scope>NUCLEOTIDE SEQUENCE [LARGE SCALE GENOMIC DNA]</scope>
    <source>
        <strain evidence="1 2">WILCCON 0112</strain>
    </source>
</reference>
<name>A0ABW8S5B4_9CLOT</name>
<comment type="caution">
    <text evidence="1">The sequence shown here is derived from an EMBL/GenBank/DDBJ whole genome shotgun (WGS) entry which is preliminary data.</text>
</comment>